<keyword evidence="1" id="KW-1133">Transmembrane helix</keyword>
<feature type="transmembrane region" description="Helical" evidence="1">
    <location>
        <begin position="126"/>
        <end position="148"/>
    </location>
</feature>
<dbReference type="KEGG" id="tpro:Ga0080559_TMP4404"/>
<sequence length="284" mass="31579">MSGVLHLDLNLRASTLERIEISAAQFMDLFRHRLSWRYFGLSLTILLATDPAELTGTLSLPVYVATWVGAFGLYLAHQTALILLLASLRRLFPTPAFYWPFLTIGAFVPTLVVVENVLDAFSNAQASAIVIGRVAYIALTVLVLETIYQRFVLPRILEQSEQPAAGSGGPEMETSQQDARVLHVGGATLAFDEISVIEAREHHVHLRTTDGTQVHRARLSDIVAQTCPDDGLQPHRSWWVSRSSVRELGREDGKPVLWLTDGTSVPVARGRLEDVRDWVERYLG</sequence>
<proteinExistence type="predicted"/>
<dbReference type="AlphaFoldDB" id="A0A1U7DAW1"/>
<dbReference type="EMBL" id="CP014796">
    <property type="protein sequence ID" value="APX25200.1"/>
    <property type="molecule type" value="Genomic_DNA"/>
</dbReference>
<dbReference type="Proteomes" id="UP000186559">
    <property type="component" value="Chromosome"/>
</dbReference>
<dbReference type="Gene3D" id="2.40.50.1020">
    <property type="entry name" value="LytTr DNA-binding domain"/>
    <property type="match status" value="1"/>
</dbReference>
<keyword evidence="1" id="KW-0472">Membrane</keyword>
<dbReference type="Pfam" id="PF04397">
    <property type="entry name" value="LytTR"/>
    <property type="match status" value="1"/>
</dbReference>
<keyword evidence="1" id="KW-0812">Transmembrane</keyword>
<dbReference type="InterPro" id="IPR007492">
    <property type="entry name" value="LytTR_DNA-bd_dom"/>
</dbReference>
<organism evidence="3 4">
    <name type="scientific">Salipiger profundus</name>
    <dbReference type="NCBI Taxonomy" id="1229727"/>
    <lineage>
        <taxon>Bacteria</taxon>
        <taxon>Pseudomonadati</taxon>
        <taxon>Pseudomonadota</taxon>
        <taxon>Alphaproteobacteria</taxon>
        <taxon>Rhodobacterales</taxon>
        <taxon>Roseobacteraceae</taxon>
        <taxon>Salipiger</taxon>
    </lineage>
</organism>
<feature type="transmembrane region" description="Helical" evidence="1">
    <location>
        <begin position="64"/>
        <end position="85"/>
    </location>
</feature>
<reference evidence="3 4" key="1">
    <citation type="submission" date="2016-03" db="EMBL/GenBank/DDBJ databases">
        <title>Deep-sea bacteria in the southern Pacific.</title>
        <authorList>
            <person name="Tang K."/>
        </authorList>
    </citation>
    <scope>NUCLEOTIDE SEQUENCE [LARGE SCALE GENOMIC DNA]</scope>
    <source>
        <strain evidence="3 4">JLT2016</strain>
    </source>
</reference>
<evidence type="ECO:0000259" key="2">
    <source>
        <dbReference type="PROSITE" id="PS50930"/>
    </source>
</evidence>
<evidence type="ECO:0000256" key="1">
    <source>
        <dbReference type="SAM" id="Phobius"/>
    </source>
</evidence>
<evidence type="ECO:0000313" key="3">
    <source>
        <dbReference type="EMBL" id="APX25200.1"/>
    </source>
</evidence>
<dbReference type="SMART" id="SM00850">
    <property type="entry name" value="LytTR"/>
    <property type="match status" value="1"/>
</dbReference>
<dbReference type="PROSITE" id="PS50930">
    <property type="entry name" value="HTH_LYTTR"/>
    <property type="match status" value="1"/>
</dbReference>
<dbReference type="RefSeq" id="WP_076624839.1">
    <property type="nucleotide sequence ID" value="NZ_BMEW01000006.1"/>
</dbReference>
<feature type="domain" description="HTH LytTR-type" evidence="2">
    <location>
        <begin position="188"/>
        <end position="281"/>
    </location>
</feature>
<gene>
    <name evidence="3" type="ORF">Ga0080559_TMP4404</name>
</gene>
<dbReference type="OrthoDB" id="7028951at2"/>
<keyword evidence="4" id="KW-1185">Reference proteome</keyword>
<dbReference type="GO" id="GO:0003677">
    <property type="term" value="F:DNA binding"/>
    <property type="evidence" value="ECO:0007669"/>
    <property type="project" value="InterPro"/>
</dbReference>
<feature type="transmembrane region" description="Helical" evidence="1">
    <location>
        <begin position="97"/>
        <end position="114"/>
    </location>
</feature>
<evidence type="ECO:0000313" key="4">
    <source>
        <dbReference type="Proteomes" id="UP000186559"/>
    </source>
</evidence>
<protein>
    <submittedName>
        <fullName evidence="3">Response regulator of the LytR/AlgR family</fullName>
    </submittedName>
</protein>
<name>A0A1U7DAW1_9RHOB</name>
<dbReference type="STRING" id="1229727.Ga0080559_TMP4404"/>
<accession>A0A1U7DAW1</accession>